<sequence length="62" mass="7596">MQQTYLANDNEDKQIDDDDDDDHDHDHDRLPLIQIKHNSLLNNDKRQEKNLMQKFHQNLYHQ</sequence>
<dbReference type="Proteomes" id="UP000681720">
    <property type="component" value="Unassembled WGS sequence"/>
</dbReference>
<evidence type="ECO:0000313" key="3">
    <source>
        <dbReference type="EMBL" id="CAF4813799.1"/>
    </source>
</evidence>
<reference evidence="3" key="1">
    <citation type="submission" date="2021-02" db="EMBL/GenBank/DDBJ databases">
        <authorList>
            <person name="Nowell W R."/>
        </authorList>
    </citation>
    <scope>NUCLEOTIDE SEQUENCE</scope>
</reference>
<proteinExistence type="predicted"/>
<gene>
    <name evidence="2" type="ORF">BYL167_LOCUS48044</name>
    <name evidence="3" type="ORF">GIL414_LOCUS47696</name>
</gene>
<dbReference type="EMBL" id="CAJOBH010139675">
    <property type="protein sequence ID" value="CAF4798704.1"/>
    <property type="molecule type" value="Genomic_DNA"/>
</dbReference>
<evidence type="ECO:0000256" key="1">
    <source>
        <dbReference type="SAM" id="MobiDB-lite"/>
    </source>
</evidence>
<protein>
    <submittedName>
        <fullName evidence="3">Uncharacterized protein</fullName>
    </submittedName>
</protein>
<feature type="region of interest" description="Disordered" evidence="1">
    <location>
        <begin position="1"/>
        <end position="41"/>
    </location>
</feature>
<organism evidence="3 4">
    <name type="scientific">Rotaria magnacalcarata</name>
    <dbReference type="NCBI Taxonomy" id="392030"/>
    <lineage>
        <taxon>Eukaryota</taxon>
        <taxon>Metazoa</taxon>
        <taxon>Spiralia</taxon>
        <taxon>Gnathifera</taxon>
        <taxon>Rotifera</taxon>
        <taxon>Eurotatoria</taxon>
        <taxon>Bdelloidea</taxon>
        <taxon>Philodinida</taxon>
        <taxon>Philodinidae</taxon>
        <taxon>Rotaria</taxon>
    </lineage>
</organism>
<comment type="caution">
    <text evidence="3">The sequence shown here is derived from an EMBL/GenBank/DDBJ whole genome shotgun (WGS) entry which is preliminary data.</text>
</comment>
<evidence type="ECO:0000313" key="4">
    <source>
        <dbReference type="Proteomes" id="UP000681720"/>
    </source>
</evidence>
<dbReference type="AlphaFoldDB" id="A0A8S3BE19"/>
<evidence type="ECO:0000313" key="2">
    <source>
        <dbReference type="EMBL" id="CAF4798704.1"/>
    </source>
</evidence>
<dbReference type="Proteomes" id="UP000681967">
    <property type="component" value="Unassembled WGS sequence"/>
</dbReference>
<accession>A0A8S3BE19</accession>
<name>A0A8S3BE19_9BILA</name>
<dbReference type="EMBL" id="CAJOBJ010152848">
    <property type="protein sequence ID" value="CAF4813799.1"/>
    <property type="molecule type" value="Genomic_DNA"/>
</dbReference>
<feature type="non-terminal residue" evidence="3">
    <location>
        <position position="62"/>
    </location>
</feature>
<feature type="compositionally biased region" description="Acidic residues" evidence="1">
    <location>
        <begin position="14"/>
        <end position="23"/>
    </location>
</feature>